<keyword evidence="10" id="KW-1185">Reference proteome</keyword>
<dbReference type="EC" id="1.1.1.257" evidence="6"/>
<evidence type="ECO:0000256" key="4">
    <source>
        <dbReference type="ARBA" id="ARBA00051407"/>
    </source>
</evidence>
<evidence type="ECO:0000256" key="7">
    <source>
        <dbReference type="ARBA" id="ARBA00079883"/>
    </source>
</evidence>
<dbReference type="Gene3D" id="3.40.309.10">
    <property type="entry name" value="Aldehyde Dehydrogenase, Chain A, domain 2"/>
    <property type="match status" value="1"/>
</dbReference>
<dbReference type="CDD" id="cd07138">
    <property type="entry name" value="ALDH_CddD_SSP0762"/>
    <property type="match status" value="1"/>
</dbReference>
<dbReference type="RefSeq" id="WP_114466742.1">
    <property type="nucleotide sequence ID" value="NZ_QPJK01000001.1"/>
</dbReference>
<dbReference type="EMBL" id="QPJK01000001">
    <property type="protein sequence ID" value="RCW76713.1"/>
    <property type="molecule type" value="Genomic_DNA"/>
</dbReference>
<dbReference type="InterPro" id="IPR016162">
    <property type="entry name" value="Ald_DH_N"/>
</dbReference>
<feature type="domain" description="Aldehyde dehydrogenase" evidence="8">
    <location>
        <begin position="13"/>
        <end position="468"/>
    </location>
</feature>
<evidence type="ECO:0000259" key="8">
    <source>
        <dbReference type="Pfam" id="PF00171"/>
    </source>
</evidence>
<dbReference type="OrthoDB" id="6187633at2"/>
<dbReference type="Pfam" id="PF00171">
    <property type="entry name" value="Aldedh"/>
    <property type="match status" value="1"/>
</dbReference>
<comment type="function">
    <text evidence="5">Involved in the toluene-4-sulfonate degradation pathway. Does not discriminate between the sulfonate and the carboxyl substituents and can also be involved in the p-toluenecarboxylate degradation pathway.</text>
</comment>
<dbReference type="GO" id="GO:0016620">
    <property type="term" value="F:oxidoreductase activity, acting on the aldehyde or oxo group of donors, NAD or NADP as acceptor"/>
    <property type="evidence" value="ECO:0007669"/>
    <property type="project" value="InterPro"/>
</dbReference>
<gene>
    <name evidence="9" type="ORF">DES41_1011322</name>
</gene>
<protein>
    <recommendedName>
        <fullName evidence="6">4-(hydroxymethyl)benzenesulfonate dehydrogenase</fullName>
        <ecNumber evidence="6">1.1.1.257</ecNumber>
    </recommendedName>
    <alternativeName>
        <fullName evidence="7">Toluenesulfonate aldehyde dehydrogenase TsaD</fullName>
    </alternativeName>
</protein>
<dbReference type="PANTHER" id="PTHR42804:SF1">
    <property type="entry name" value="ALDEHYDE DEHYDROGENASE-RELATED"/>
    <property type="match status" value="1"/>
</dbReference>
<dbReference type="GO" id="GO:0018462">
    <property type="term" value="F:4-(hydroxymethyl)benzenesulfonate dehydrogenase activity"/>
    <property type="evidence" value="ECO:0007669"/>
    <property type="project" value="UniProtKB-EC"/>
</dbReference>
<dbReference type="InterPro" id="IPR016161">
    <property type="entry name" value="Ald_DH/histidinol_DH"/>
</dbReference>
<evidence type="ECO:0000256" key="5">
    <source>
        <dbReference type="ARBA" id="ARBA00056807"/>
    </source>
</evidence>
<dbReference type="SUPFAM" id="SSF53720">
    <property type="entry name" value="ALDH-like"/>
    <property type="match status" value="1"/>
</dbReference>
<dbReference type="Gene3D" id="3.40.605.10">
    <property type="entry name" value="Aldehyde Dehydrogenase, Chain A, domain 1"/>
    <property type="match status" value="1"/>
</dbReference>
<evidence type="ECO:0000256" key="1">
    <source>
        <dbReference type="ARBA" id="ARBA00009986"/>
    </source>
</evidence>
<sequence>MRDYLKFYIGGQWVDPATPKSIDVIDPATERPAGRISMGSAADVDRAVQAARTAFASYSRSSVDERVALLERVVGEYKKRYDDVAAAITEEMGAPVALARDAQAAMGLAHLKTALQVLKGYAFKEQRGSTLLVKEPIGVCGFITPWNWPVNQIACKVAPALAVGCTMVLKPSEIAPFSGQIWTEVMDAAGVPAGVFNLVNGDGPTVGAALSSHPEVDMVSFTGSTRAGVEVARNAAPTVKRVHQELGGKSPNVILPDADFKRAITSGVRSVMNNSGQSCNAPTRMLVPNARMAEALAIARQVAEATTVGAPDSGAHLGPVISATQWDKIQTLIHQGIAEGATVVAGGPGKPAGLEVGYYVKPTVLAGVNNQMTVAREEIFGPVLTILGYDTVDEAVEIGNDTPYGLAAYVSGTDPEATRDVASRLRAGQVNINSAAIDLTAPFGGFKQSGNGREWGDHALGEFLEVKAMLGFAPKAPA</sequence>
<proteinExistence type="inferred from homology"/>
<evidence type="ECO:0000313" key="9">
    <source>
        <dbReference type="EMBL" id="RCW76713.1"/>
    </source>
</evidence>
<evidence type="ECO:0000256" key="3">
    <source>
        <dbReference type="ARBA" id="ARBA00023002"/>
    </source>
</evidence>
<dbReference type="AlphaFoldDB" id="A0A368Y8Y5"/>
<dbReference type="Proteomes" id="UP000252884">
    <property type="component" value="Unassembled WGS sequence"/>
</dbReference>
<evidence type="ECO:0000256" key="6">
    <source>
        <dbReference type="ARBA" id="ARBA00066857"/>
    </source>
</evidence>
<comment type="catalytic activity">
    <reaction evidence="4">
        <text>4-(hydroxymethyl)benzenesulfonate + NAD(+) = 4-formylbenzenesulfonate + NADH + H(+)</text>
        <dbReference type="Rhea" id="RHEA:24412"/>
        <dbReference type="ChEBI" id="CHEBI:11944"/>
        <dbReference type="ChEBI" id="CHEBI:11987"/>
        <dbReference type="ChEBI" id="CHEBI:15378"/>
        <dbReference type="ChEBI" id="CHEBI:57540"/>
        <dbReference type="ChEBI" id="CHEBI:57945"/>
        <dbReference type="EC" id="1.1.1.257"/>
    </reaction>
</comment>
<dbReference type="FunFam" id="3.40.605.10:FF:000007">
    <property type="entry name" value="NAD/NADP-dependent betaine aldehyde dehydrogenase"/>
    <property type="match status" value="1"/>
</dbReference>
<comment type="caution">
    <text evidence="9">The sequence shown here is derived from an EMBL/GenBank/DDBJ whole genome shotgun (WGS) entry which is preliminary data.</text>
</comment>
<reference evidence="9 10" key="1">
    <citation type="submission" date="2018-07" db="EMBL/GenBank/DDBJ databases">
        <title>Genomic Encyclopedia of Type Strains, Phase IV (KMG-IV): sequencing the most valuable type-strain genomes for metagenomic binning, comparative biology and taxonomic classification.</title>
        <authorList>
            <person name="Goeker M."/>
        </authorList>
    </citation>
    <scope>NUCLEOTIDE SEQUENCE [LARGE SCALE GENOMIC DNA]</scope>
    <source>
        <strain evidence="9 10">DSM 21634</strain>
    </source>
</reference>
<keyword evidence="3" id="KW-0560">Oxidoreductase</keyword>
<name>A0A368Y8Y5_9BURK</name>
<dbReference type="InterPro" id="IPR015590">
    <property type="entry name" value="Aldehyde_DH_dom"/>
</dbReference>
<comment type="subunit">
    <text evidence="2">Homodimer.</text>
</comment>
<evidence type="ECO:0000313" key="10">
    <source>
        <dbReference type="Proteomes" id="UP000252884"/>
    </source>
</evidence>
<organism evidence="9 10">
    <name type="scientific">Pseudorhodoferax soli</name>
    <dbReference type="NCBI Taxonomy" id="545864"/>
    <lineage>
        <taxon>Bacteria</taxon>
        <taxon>Pseudomonadati</taxon>
        <taxon>Pseudomonadota</taxon>
        <taxon>Betaproteobacteria</taxon>
        <taxon>Burkholderiales</taxon>
        <taxon>Comamonadaceae</taxon>
    </lineage>
</organism>
<comment type="similarity">
    <text evidence="1">Belongs to the aldehyde dehydrogenase family.</text>
</comment>
<evidence type="ECO:0000256" key="2">
    <source>
        <dbReference type="ARBA" id="ARBA00011738"/>
    </source>
</evidence>
<dbReference type="InterPro" id="IPR016163">
    <property type="entry name" value="Ald_DH_C"/>
</dbReference>
<accession>A0A368Y8Y5</accession>
<dbReference type="PANTHER" id="PTHR42804">
    <property type="entry name" value="ALDEHYDE DEHYDROGENASE"/>
    <property type="match status" value="1"/>
</dbReference>